<gene>
    <name evidence="7" type="ORF">Lalb_Chr12g0198011</name>
</gene>
<dbReference type="PANTHER" id="PTHR33729">
    <property type="entry name" value="METHYL-CPG BINDING DOMAIN CONTAINING PROTEIN, EXPRESSED"/>
    <property type="match status" value="1"/>
</dbReference>
<dbReference type="PROSITE" id="PS50982">
    <property type="entry name" value="MBD"/>
    <property type="match status" value="1"/>
</dbReference>
<dbReference type="Gene3D" id="3.30.890.10">
    <property type="entry name" value="Methyl-cpg-binding Protein 2, Chain A"/>
    <property type="match status" value="1"/>
</dbReference>
<evidence type="ECO:0000256" key="3">
    <source>
        <dbReference type="ARBA" id="ARBA00023125"/>
    </source>
</evidence>
<evidence type="ECO:0000313" key="7">
    <source>
        <dbReference type="EMBL" id="KAE9602291.1"/>
    </source>
</evidence>
<comment type="caution">
    <text evidence="7">The sequence shown here is derived from an EMBL/GenBank/DDBJ whole genome shotgun (WGS) entry which is preliminary data.</text>
</comment>
<dbReference type="Pfam" id="PF01429">
    <property type="entry name" value="MBD"/>
    <property type="match status" value="1"/>
</dbReference>
<evidence type="ECO:0000313" key="8">
    <source>
        <dbReference type="Proteomes" id="UP000447434"/>
    </source>
</evidence>
<dbReference type="InterPro" id="IPR039622">
    <property type="entry name" value="MBD10/11"/>
</dbReference>
<keyword evidence="2" id="KW-0805">Transcription regulation</keyword>
<evidence type="ECO:0000256" key="6">
    <source>
        <dbReference type="SAM" id="MobiDB-lite"/>
    </source>
</evidence>
<dbReference type="GO" id="GO:0005634">
    <property type="term" value="C:nucleus"/>
    <property type="evidence" value="ECO:0007669"/>
    <property type="project" value="UniProtKB-SubCell"/>
</dbReference>
<keyword evidence="4" id="KW-0804">Transcription</keyword>
<reference evidence="8" key="1">
    <citation type="journal article" date="2020" name="Nat. Commun.">
        <title>Genome sequence of the cluster root forming white lupin.</title>
        <authorList>
            <person name="Hufnagel B."/>
            <person name="Marques A."/>
            <person name="Soriano A."/>
            <person name="Marques L."/>
            <person name="Divol F."/>
            <person name="Doumas P."/>
            <person name="Sallet E."/>
            <person name="Mancinotti D."/>
            <person name="Carrere S."/>
            <person name="Marande W."/>
            <person name="Arribat S."/>
            <person name="Keller J."/>
            <person name="Huneau C."/>
            <person name="Blein T."/>
            <person name="Aime D."/>
            <person name="Laguerre M."/>
            <person name="Taylor J."/>
            <person name="Schubert V."/>
            <person name="Nelson M."/>
            <person name="Geu-Flores F."/>
            <person name="Crespi M."/>
            <person name="Gallardo-Guerrero K."/>
            <person name="Delaux P.-M."/>
            <person name="Salse J."/>
            <person name="Berges H."/>
            <person name="Guyot R."/>
            <person name="Gouzy J."/>
            <person name="Peret B."/>
        </authorList>
    </citation>
    <scope>NUCLEOTIDE SEQUENCE [LARGE SCALE GENOMIC DNA]</scope>
    <source>
        <strain evidence="8">cv. Amiga</strain>
    </source>
</reference>
<evidence type="ECO:0000256" key="2">
    <source>
        <dbReference type="ARBA" id="ARBA00023015"/>
    </source>
</evidence>
<sequence length="341" mass="38330">MKMASSVEDAVSFELHAPSGWKKKFLPKKSGTPKKNEIVFTAPTGEEFNNRKQLEQYLKAHPGGPAVSEFDWGTGKTPRRSARISEKAKVAPPLESEPPKKRGKKSLASKKEASEEEKEESQETKEVQMEEAYQTKDDNVLEEEKNVVKENQDEKGADDAYLKESTHPGQPKAEENVDIHNEEENNVVKENQDEKRAEDTDLKESTHHGEDKAGETADIPNDKEQSKTADGELQASEDKIDDKGVEGSEVFQNKDEEKIGLPQEETRKDDEPVDLEKSETILTSEKRVEAEGENKEEHNRSNLESEAETKENDGMKVIGEEHYKVHDINKTSETELTVNGS</sequence>
<dbReference type="Proteomes" id="UP000447434">
    <property type="component" value="Chromosome 12"/>
</dbReference>
<dbReference type="OrthoDB" id="1435582at2759"/>
<dbReference type="PANTHER" id="PTHR33729:SF6">
    <property type="entry name" value="METHYL-CPG-BINDING DOMAIN-CONTAINING PROTEIN 11"/>
    <property type="match status" value="1"/>
</dbReference>
<evidence type="ECO:0000256" key="4">
    <source>
        <dbReference type="ARBA" id="ARBA00023163"/>
    </source>
</evidence>
<dbReference type="EMBL" id="WOCE01000012">
    <property type="protein sequence ID" value="KAE9602291.1"/>
    <property type="molecule type" value="Genomic_DNA"/>
</dbReference>
<dbReference type="AlphaFoldDB" id="A0A6A4PL38"/>
<evidence type="ECO:0000256" key="1">
    <source>
        <dbReference type="ARBA" id="ARBA00004123"/>
    </source>
</evidence>
<organism evidence="7 8">
    <name type="scientific">Lupinus albus</name>
    <name type="common">White lupine</name>
    <name type="synonym">Lupinus termis</name>
    <dbReference type="NCBI Taxonomy" id="3870"/>
    <lineage>
        <taxon>Eukaryota</taxon>
        <taxon>Viridiplantae</taxon>
        <taxon>Streptophyta</taxon>
        <taxon>Embryophyta</taxon>
        <taxon>Tracheophyta</taxon>
        <taxon>Spermatophyta</taxon>
        <taxon>Magnoliopsida</taxon>
        <taxon>eudicotyledons</taxon>
        <taxon>Gunneridae</taxon>
        <taxon>Pentapetalae</taxon>
        <taxon>rosids</taxon>
        <taxon>fabids</taxon>
        <taxon>Fabales</taxon>
        <taxon>Fabaceae</taxon>
        <taxon>Papilionoideae</taxon>
        <taxon>50 kb inversion clade</taxon>
        <taxon>genistoids sensu lato</taxon>
        <taxon>core genistoids</taxon>
        <taxon>Genisteae</taxon>
        <taxon>Lupinus</taxon>
    </lineage>
</organism>
<evidence type="ECO:0000256" key="5">
    <source>
        <dbReference type="ARBA" id="ARBA00023242"/>
    </source>
</evidence>
<keyword evidence="3 7" id="KW-0238">DNA-binding</keyword>
<feature type="compositionally biased region" description="Basic and acidic residues" evidence="6">
    <location>
        <begin position="121"/>
        <end position="316"/>
    </location>
</feature>
<dbReference type="InterPro" id="IPR001739">
    <property type="entry name" value="Methyl_CpG_DNA-bd"/>
</dbReference>
<dbReference type="GO" id="GO:0003677">
    <property type="term" value="F:DNA binding"/>
    <property type="evidence" value="ECO:0007669"/>
    <property type="project" value="UniProtKB-KW"/>
</dbReference>
<protein>
    <submittedName>
        <fullName evidence="7">Putative DNA-binding domain-containing protein</fullName>
    </submittedName>
</protein>
<proteinExistence type="predicted"/>
<keyword evidence="5" id="KW-0539">Nucleus</keyword>
<keyword evidence="8" id="KW-1185">Reference proteome</keyword>
<name>A0A6A4PL38_LUPAL</name>
<dbReference type="InterPro" id="IPR016177">
    <property type="entry name" value="DNA-bd_dom_sf"/>
</dbReference>
<accession>A0A6A4PL38</accession>
<comment type="subcellular location">
    <subcellularLocation>
        <location evidence="1">Nucleus</location>
    </subcellularLocation>
</comment>
<dbReference type="SUPFAM" id="SSF54171">
    <property type="entry name" value="DNA-binding domain"/>
    <property type="match status" value="1"/>
</dbReference>
<feature type="region of interest" description="Disordered" evidence="6">
    <location>
        <begin position="22"/>
        <end position="316"/>
    </location>
</feature>